<reference evidence="4" key="1">
    <citation type="submission" date="2017-02" db="UniProtKB">
        <authorList>
            <consortium name="WormBaseParasite"/>
        </authorList>
    </citation>
    <scope>IDENTIFICATION</scope>
</reference>
<dbReference type="WBParaSite" id="SPAL_0001229300.1">
    <property type="protein sequence ID" value="SPAL_0001229300.1"/>
    <property type="gene ID" value="SPAL_0001229300"/>
</dbReference>
<protein>
    <submittedName>
        <fullName evidence="4">Reverse transcriptase domain-containing protein</fullName>
    </submittedName>
</protein>
<evidence type="ECO:0000313" key="4">
    <source>
        <dbReference type="WBParaSite" id="SPAL_0001229300.1"/>
    </source>
</evidence>
<keyword evidence="1" id="KW-0175">Coiled coil</keyword>
<dbReference type="PROSITE" id="PS50878">
    <property type="entry name" value="RT_POL"/>
    <property type="match status" value="1"/>
</dbReference>
<organism evidence="3 4">
    <name type="scientific">Strongyloides papillosus</name>
    <name type="common">Intestinal threadworm</name>
    <dbReference type="NCBI Taxonomy" id="174720"/>
    <lineage>
        <taxon>Eukaryota</taxon>
        <taxon>Metazoa</taxon>
        <taxon>Ecdysozoa</taxon>
        <taxon>Nematoda</taxon>
        <taxon>Chromadorea</taxon>
        <taxon>Rhabditida</taxon>
        <taxon>Tylenchina</taxon>
        <taxon>Panagrolaimomorpha</taxon>
        <taxon>Strongyloidoidea</taxon>
        <taxon>Strongyloididae</taxon>
        <taxon>Strongyloides</taxon>
    </lineage>
</organism>
<dbReference type="Proteomes" id="UP000046392">
    <property type="component" value="Unplaced"/>
</dbReference>
<evidence type="ECO:0000313" key="3">
    <source>
        <dbReference type="Proteomes" id="UP000046392"/>
    </source>
</evidence>
<accession>A0A0N5C2T6</accession>
<sequence>MSSLSWSKELIGILSNPPEKYIRISMGRPQILWTKIYKDYPDLMKESNVTSVEQLKTKGRNYREKIVADVNSKRYENKVIESKKTSKTPSITKPKVKEEEDLADPLLTTIFKPIDIKRLRKLKLVRIRRFKPSHALLSQANMAFVKNLESLKLEKEYSVEDGFKLCHYIGITMSHLANQKLDKKKKKTKMVIKSKEKYIKTLVKLLKLFEEKTNNAEAKIRILKSKFVAKSKKDLHQIILDRLARAKERLAEMKRMELTSSLRQFFKGRPSIKKTILLRRKLMDNEYEKDNHSNLIDVNEGAKFFKKLCGKRKHNLNKGAVSFNQFIKQGKREITKKLSITKDIIRQAIKLSAPFKATGKDATPAFLYKTVPAMGEFLVDTLWDSLQNSTIPYYSFCHSNTILIPKTPNASKPEDTRPISLLNHAYKVLMKAYAIVIDQITLGTVFRPKEQCANRSKISGCALANLIDGKLTETSPKVAWVDFQKCFDSVLSVRSKAVIKALGLPKEQELLLLKITRSWYVQVSIGKKKARAFKQHNGLLQGCSLSPLLYICVAGYISFMLNKKCKKIQINNCTNPKENLDYNHIMYMDDAKLLFSNDADLKAGINTLRKAAYTIGLSINIKKSNTLNTKDAIFQPLDKNSTYKYLGIEQREGSDLVKTINRIKTKLTDNINQLYNLEIGEDNRISSIRMLVEPTFRYIGENITILSEKGIETIIKLLKGIDKEFKKLITSKDGWQTSLTKERFYRWRKCEGKGMPNCTLSFTIGIMSQISMCYKDDKFLQIMKNNHIHKPSNPIITLATSLLKELNIASEIALYNDGINITFNQDIQTSKIMLQNSKEINSWIANKYQNNLEEGINSKFWGTKRKEYSGNLFMPLTKRAYINLNSKPLVEKTIMAMQENQCYLPNFQSKLQNKTTPCRFGCGVEENLTHILQTCEFMKKRTINERHTKICKIIETNLKKDNKGDLYVEKSFEFKNVKLHHRRPDMVWYNDSIGYIIEIGVSLPGNMERMYKIKEIKYNTNSMTHVDDKNIDSITPDKNLQRELERTMKIKMTTIPLIFSSTGEVLIKTWTNLKLLFGKKASVICKACQRSAMISSFYILKEHLARKS</sequence>
<dbReference type="InterPro" id="IPR043502">
    <property type="entry name" value="DNA/RNA_pol_sf"/>
</dbReference>
<feature type="domain" description="Reverse transcriptase" evidence="2">
    <location>
        <begin position="385"/>
        <end position="650"/>
    </location>
</feature>
<proteinExistence type="predicted"/>
<dbReference type="SUPFAM" id="SSF56672">
    <property type="entry name" value="DNA/RNA polymerases"/>
    <property type="match status" value="1"/>
</dbReference>
<dbReference type="PANTHER" id="PTHR35450">
    <property type="entry name" value="REVERSE TRANSCRIPTASE DOMAIN-CONTAINING PROTEIN"/>
    <property type="match status" value="1"/>
</dbReference>
<dbReference type="STRING" id="174720.A0A0N5C2T6"/>
<name>A0A0N5C2T6_STREA</name>
<feature type="coiled-coil region" evidence="1">
    <location>
        <begin position="199"/>
        <end position="256"/>
    </location>
</feature>
<dbReference type="Pfam" id="PF00078">
    <property type="entry name" value="RVT_1"/>
    <property type="match status" value="1"/>
</dbReference>
<dbReference type="AlphaFoldDB" id="A0A0N5C2T6"/>
<dbReference type="InterPro" id="IPR000477">
    <property type="entry name" value="RT_dom"/>
</dbReference>
<evidence type="ECO:0000259" key="2">
    <source>
        <dbReference type="PROSITE" id="PS50878"/>
    </source>
</evidence>
<evidence type="ECO:0000256" key="1">
    <source>
        <dbReference type="SAM" id="Coils"/>
    </source>
</evidence>
<dbReference type="PANTHER" id="PTHR35450:SF2">
    <property type="entry name" value="REVERSE TRANSCRIPTASE DOMAIN-CONTAINING PROTEIN"/>
    <property type="match status" value="1"/>
</dbReference>
<keyword evidence="3" id="KW-1185">Reference proteome</keyword>